<evidence type="ECO:0000313" key="1">
    <source>
        <dbReference type="EMBL" id="CRZ12509.1"/>
    </source>
</evidence>
<name>A0A0H5RUT2_9EUKA</name>
<protein>
    <submittedName>
        <fullName evidence="1">Uncharacterized protein</fullName>
    </submittedName>
</protein>
<dbReference type="AlphaFoldDB" id="A0A0H5RUT2"/>
<sequence>MVALEQERKSREREMYVFASARDLEGVGGGSRNIWRGTLLGPLQARKCGFLGIVQSPEAVTLLPKYDVWIHALLQLPHWDKQMRNLDAHSSYKGIDDCIST</sequence>
<reference evidence="1" key="1">
    <citation type="submission" date="2015-04" db="EMBL/GenBank/DDBJ databases">
        <title>The genome sequence of the plant pathogenic Rhizarian Plasmodiophora brassicae reveals insights in its biotrophic life cycle and the origin of chitin synthesis.</title>
        <authorList>
            <person name="Schwelm A."/>
            <person name="Fogelqvist J."/>
            <person name="Knaust A."/>
            <person name="Julke S."/>
            <person name="Lilja T."/>
            <person name="Dhandapani V."/>
            <person name="Bonilla-Rosso G."/>
            <person name="Karlsson M."/>
            <person name="Shevchenko A."/>
            <person name="Choi S.R."/>
            <person name="Kim H.G."/>
            <person name="Park J.Y."/>
            <person name="Lim Y.P."/>
            <person name="Ludwig-Muller J."/>
            <person name="Dixelius C."/>
        </authorList>
    </citation>
    <scope>NUCLEOTIDE SEQUENCE</scope>
    <source>
        <tissue evidence="1">Potato root galls</tissue>
    </source>
</reference>
<organism evidence="1">
    <name type="scientific">Spongospora subterranea</name>
    <dbReference type="NCBI Taxonomy" id="70186"/>
    <lineage>
        <taxon>Eukaryota</taxon>
        <taxon>Sar</taxon>
        <taxon>Rhizaria</taxon>
        <taxon>Endomyxa</taxon>
        <taxon>Phytomyxea</taxon>
        <taxon>Plasmodiophorida</taxon>
        <taxon>Plasmodiophoridae</taxon>
        <taxon>Spongospora</taxon>
    </lineage>
</organism>
<accession>A0A0H5RUT2</accession>
<proteinExistence type="predicted"/>
<dbReference type="EMBL" id="HACM01012067">
    <property type="protein sequence ID" value="CRZ12509.1"/>
    <property type="molecule type" value="Transcribed_RNA"/>
</dbReference>